<reference evidence="2" key="1">
    <citation type="submission" date="2019-12" db="EMBL/GenBank/DDBJ databases">
        <title>Complete genome of Terracaulis silvestris 0127_4.</title>
        <authorList>
            <person name="Vieira S."/>
            <person name="Riedel T."/>
            <person name="Sproer C."/>
            <person name="Pascual J."/>
            <person name="Boedeker C."/>
            <person name="Overmann J."/>
        </authorList>
    </citation>
    <scope>NUCLEOTIDE SEQUENCE [LARGE SCALE GENOMIC DNA]</scope>
    <source>
        <strain evidence="2">0127_4</strain>
    </source>
</reference>
<dbReference type="EMBL" id="CP047045">
    <property type="protein sequence ID" value="QGZ94581.1"/>
    <property type="molecule type" value="Genomic_DNA"/>
</dbReference>
<dbReference type="RefSeq" id="WP_158765509.1">
    <property type="nucleotide sequence ID" value="NZ_CP047045.1"/>
</dbReference>
<protein>
    <submittedName>
        <fullName evidence="1">Uncharacterized protein</fullName>
    </submittedName>
</protein>
<keyword evidence="2" id="KW-1185">Reference proteome</keyword>
<proteinExistence type="predicted"/>
<dbReference type="AlphaFoldDB" id="A0A6I6MKQ4"/>
<evidence type="ECO:0000313" key="1">
    <source>
        <dbReference type="EMBL" id="QGZ94581.1"/>
    </source>
</evidence>
<gene>
    <name evidence="1" type="ORF">DSM104635_01400</name>
</gene>
<dbReference type="Proteomes" id="UP000431269">
    <property type="component" value="Chromosome"/>
</dbReference>
<name>A0A6I6MKQ4_9CAUL</name>
<accession>A0A6I6MKQ4</accession>
<evidence type="ECO:0000313" key="2">
    <source>
        <dbReference type="Proteomes" id="UP000431269"/>
    </source>
</evidence>
<dbReference type="KEGG" id="tsv:DSM104635_01400"/>
<sequence length="56" mass="6109">MHELKAHAVALAETGKFDSWDAVAGAVERDNCPDAIVRITGNMALRRLLTEICEAQ</sequence>
<organism evidence="1 2">
    <name type="scientific">Terricaulis silvestris</name>
    <dbReference type="NCBI Taxonomy" id="2686094"/>
    <lineage>
        <taxon>Bacteria</taxon>
        <taxon>Pseudomonadati</taxon>
        <taxon>Pseudomonadota</taxon>
        <taxon>Alphaproteobacteria</taxon>
        <taxon>Caulobacterales</taxon>
        <taxon>Caulobacteraceae</taxon>
        <taxon>Terricaulis</taxon>
    </lineage>
</organism>